<evidence type="ECO:0000313" key="2">
    <source>
        <dbReference type="EMBL" id="MCL7746795.1"/>
    </source>
</evidence>
<dbReference type="RefSeq" id="WP_250095707.1">
    <property type="nucleotide sequence ID" value="NZ_JAKRYL010000005.1"/>
</dbReference>
<keyword evidence="1" id="KW-1133">Transmembrane helix</keyword>
<gene>
    <name evidence="2" type="ORF">MF646_06625</name>
</gene>
<protein>
    <recommendedName>
        <fullName evidence="4">Yip1 domain-containing protein</fullName>
    </recommendedName>
</protein>
<proteinExistence type="predicted"/>
<accession>A0A9X2A2L9</accession>
<reference evidence="2" key="1">
    <citation type="submission" date="2022-02" db="EMBL/GenBank/DDBJ databases">
        <title>Halalkalibacter sp. nov. isolated from Lonar Lake, India.</title>
        <authorList>
            <person name="Joshi A."/>
            <person name="Thite S."/>
            <person name="Lodha T."/>
        </authorList>
    </citation>
    <scope>NUCLEOTIDE SEQUENCE</scope>
    <source>
        <strain evidence="2">MEB205</strain>
    </source>
</reference>
<name>A0A9X2A2L9_9BACI</name>
<organism evidence="2 3">
    <name type="scientific">Halalkalibacter alkaliphilus</name>
    <dbReference type="NCBI Taxonomy" id="2917993"/>
    <lineage>
        <taxon>Bacteria</taxon>
        <taxon>Bacillati</taxon>
        <taxon>Bacillota</taxon>
        <taxon>Bacilli</taxon>
        <taxon>Bacillales</taxon>
        <taxon>Bacillaceae</taxon>
        <taxon>Halalkalibacter</taxon>
    </lineage>
</organism>
<feature type="transmembrane region" description="Helical" evidence="1">
    <location>
        <begin position="192"/>
        <end position="215"/>
    </location>
</feature>
<dbReference type="AlphaFoldDB" id="A0A9X2A2L9"/>
<feature type="transmembrane region" description="Helical" evidence="1">
    <location>
        <begin position="161"/>
        <end position="180"/>
    </location>
</feature>
<dbReference type="EMBL" id="JAKRYL010000005">
    <property type="protein sequence ID" value="MCL7746795.1"/>
    <property type="molecule type" value="Genomic_DNA"/>
</dbReference>
<feature type="transmembrane region" description="Helical" evidence="1">
    <location>
        <begin position="34"/>
        <end position="54"/>
    </location>
</feature>
<comment type="caution">
    <text evidence="2">The sequence shown here is derived from an EMBL/GenBank/DDBJ whole genome shotgun (WGS) entry which is preliminary data.</text>
</comment>
<evidence type="ECO:0008006" key="4">
    <source>
        <dbReference type="Google" id="ProtNLM"/>
    </source>
</evidence>
<evidence type="ECO:0000256" key="1">
    <source>
        <dbReference type="SAM" id="Phobius"/>
    </source>
</evidence>
<sequence length="224" mass="25448">MRYHLELVRSLVEPDTKVDQLSIAEEIPLNLGKVAFILFLGLSVSIVQAYYGLHTSGISHVITNYTASQFELAKLMIGLGGVIDALVSPLAYLMFTSVWFWVFLDETHYRQAFVVSTISIFILTIGNIALLPFEVWLGVQSATSPFALGVLAHLWTTNEYYIHFFGQISLFFIAAMFYQIYAFSKIAYTRKWFLIVITVLVHLIMIVTSVFLLFLSNFFSVDLM</sequence>
<keyword evidence="1" id="KW-0472">Membrane</keyword>
<keyword evidence="3" id="KW-1185">Reference proteome</keyword>
<feature type="transmembrane region" description="Helical" evidence="1">
    <location>
        <begin position="108"/>
        <end position="128"/>
    </location>
</feature>
<keyword evidence="1" id="KW-0812">Transmembrane</keyword>
<evidence type="ECO:0000313" key="3">
    <source>
        <dbReference type="Proteomes" id="UP001139150"/>
    </source>
</evidence>
<dbReference type="Proteomes" id="UP001139150">
    <property type="component" value="Unassembled WGS sequence"/>
</dbReference>
<feature type="transmembrane region" description="Helical" evidence="1">
    <location>
        <begin position="75"/>
        <end position="102"/>
    </location>
</feature>